<gene>
    <name evidence="1" type="ORF">CHS0354_026662</name>
</gene>
<protein>
    <submittedName>
        <fullName evidence="1">Uncharacterized protein</fullName>
    </submittedName>
</protein>
<proteinExistence type="predicted"/>
<comment type="caution">
    <text evidence="1">The sequence shown here is derived from an EMBL/GenBank/DDBJ whole genome shotgun (WGS) entry which is preliminary data.</text>
</comment>
<organism evidence="1 2">
    <name type="scientific">Potamilus streckersoni</name>
    <dbReference type="NCBI Taxonomy" id="2493646"/>
    <lineage>
        <taxon>Eukaryota</taxon>
        <taxon>Metazoa</taxon>
        <taxon>Spiralia</taxon>
        <taxon>Lophotrochozoa</taxon>
        <taxon>Mollusca</taxon>
        <taxon>Bivalvia</taxon>
        <taxon>Autobranchia</taxon>
        <taxon>Heteroconchia</taxon>
        <taxon>Palaeoheterodonta</taxon>
        <taxon>Unionida</taxon>
        <taxon>Unionoidea</taxon>
        <taxon>Unionidae</taxon>
        <taxon>Ambleminae</taxon>
        <taxon>Lampsilini</taxon>
        <taxon>Potamilus</taxon>
    </lineage>
</organism>
<reference evidence="1" key="1">
    <citation type="journal article" date="2021" name="Genome Biol. Evol.">
        <title>A High-Quality Reference Genome for a Parasitic Bivalve with Doubly Uniparental Inheritance (Bivalvia: Unionida).</title>
        <authorList>
            <person name="Smith C.H."/>
        </authorList>
    </citation>
    <scope>NUCLEOTIDE SEQUENCE</scope>
    <source>
        <strain evidence="1">CHS0354</strain>
    </source>
</reference>
<evidence type="ECO:0000313" key="2">
    <source>
        <dbReference type="Proteomes" id="UP001195483"/>
    </source>
</evidence>
<dbReference type="AlphaFoldDB" id="A0AAE0VR63"/>
<accession>A0AAE0VR63</accession>
<reference evidence="1" key="3">
    <citation type="submission" date="2023-05" db="EMBL/GenBank/DDBJ databases">
        <authorList>
            <person name="Smith C.H."/>
        </authorList>
    </citation>
    <scope>NUCLEOTIDE SEQUENCE</scope>
    <source>
        <strain evidence="1">CHS0354</strain>
        <tissue evidence="1">Mantle</tissue>
    </source>
</reference>
<reference evidence="1" key="2">
    <citation type="journal article" date="2021" name="Genome Biol. Evol.">
        <title>Developing a high-quality reference genome for a parasitic bivalve with doubly uniparental inheritance (Bivalvia: Unionida).</title>
        <authorList>
            <person name="Smith C.H."/>
        </authorList>
    </citation>
    <scope>NUCLEOTIDE SEQUENCE</scope>
    <source>
        <strain evidence="1">CHS0354</strain>
        <tissue evidence="1">Mantle</tissue>
    </source>
</reference>
<sequence>MAEYDYQMSFPRRRDNGPECLNTISSEKQDWVKPWSEITFQARELYTNENFLGIGSETISYHF</sequence>
<dbReference type="Proteomes" id="UP001195483">
    <property type="component" value="Unassembled WGS sequence"/>
</dbReference>
<evidence type="ECO:0000313" key="1">
    <source>
        <dbReference type="EMBL" id="KAK3586951.1"/>
    </source>
</evidence>
<name>A0AAE0VR63_9BIVA</name>
<keyword evidence="2" id="KW-1185">Reference proteome</keyword>
<dbReference type="EMBL" id="JAEAOA010001593">
    <property type="protein sequence ID" value="KAK3586951.1"/>
    <property type="molecule type" value="Genomic_DNA"/>
</dbReference>